<comment type="cofactor">
    <cofactor evidence="1">
        <name>Mg(2+)</name>
        <dbReference type="ChEBI" id="CHEBI:18420"/>
    </cofactor>
</comment>
<feature type="domain" description="Tubulin/FtsZ GTPase" evidence="13">
    <location>
        <begin position="86"/>
        <end position="283"/>
    </location>
</feature>
<evidence type="ECO:0000256" key="3">
    <source>
        <dbReference type="ARBA" id="ARBA00009636"/>
    </source>
</evidence>
<dbReference type="InterPro" id="IPR000217">
    <property type="entry name" value="Tubulin"/>
</dbReference>
<dbReference type="Gene3D" id="3.30.1330.20">
    <property type="entry name" value="Tubulin/FtsZ, C-terminal domain"/>
    <property type="match status" value="2"/>
</dbReference>
<evidence type="ECO:0000256" key="12">
    <source>
        <dbReference type="SAM" id="MobiDB-lite"/>
    </source>
</evidence>
<protein>
    <recommendedName>
        <fullName evidence="17">Tubulin beta chain</fullName>
    </recommendedName>
</protein>
<evidence type="ECO:0000256" key="9">
    <source>
        <dbReference type="ARBA" id="ARBA00023134"/>
    </source>
</evidence>
<feature type="domain" description="Tubulin/FtsZ 2-layer sandwich" evidence="14">
    <location>
        <begin position="285"/>
        <end position="422"/>
    </location>
</feature>
<dbReference type="CDD" id="cd02187">
    <property type="entry name" value="beta_tubulin"/>
    <property type="match status" value="2"/>
</dbReference>
<evidence type="ECO:0000256" key="11">
    <source>
        <dbReference type="ARBA" id="ARBA00034296"/>
    </source>
</evidence>
<dbReference type="Gene3D" id="3.40.50.1440">
    <property type="entry name" value="Tubulin/FtsZ, GTPase domain"/>
    <property type="match status" value="2"/>
</dbReference>
<evidence type="ECO:0000256" key="5">
    <source>
        <dbReference type="ARBA" id="ARBA00022701"/>
    </source>
</evidence>
<dbReference type="PRINTS" id="PR01161">
    <property type="entry name" value="TUBULIN"/>
</dbReference>
<dbReference type="PRINTS" id="PR01163">
    <property type="entry name" value="BETATUBULIN"/>
</dbReference>
<dbReference type="AlphaFoldDB" id="A0A833W8H3"/>
<evidence type="ECO:0000256" key="8">
    <source>
        <dbReference type="ARBA" id="ARBA00022842"/>
    </source>
</evidence>
<keyword evidence="16" id="KW-1185">Reference proteome</keyword>
<reference evidence="15" key="1">
    <citation type="submission" date="2019-11" db="EMBL/GenBank/DDBJ databases">
        <title>The nuclear and mitochondrial genomes of Frieseomelitta varia - a highly eusocial stingless bee (Meliponini) with a permanently sterile worker caste.</title>
        <authorList>
            <person name="Freitas F.C.P."/>
            <person name="Lourenco A.P."/>
            <person name="Nunes F.M.F."/>
            <person name="Paschoal A.R."/>
            <person name="Abreu F.C.P."/>
            <person name="Barbin F.O."/>
            <person name="Bataglia L."/>
            <person name="Cardoso-Junior C.A.M."/>
            <person name="Cervoni M.S."/>
            <person name="Silva S.R."/>
            <person name="Dalarmi F."/>
            <person name="Del Lama M.A."/>
            <person name="Depintor T.S."/>
            <person name="Ferreira K.M."/>
            <person name="Goria P.S."/>
            <person name="Jaskot M.C."/>
            <person name="Lago D.C."/>
            <person name="Luna-Lucena D."/>
            <person name="Moda L.M."/>
            <person name="Nascimento L."/>
            <person name="Pedrino M."/>
            <person name="Rabico F.O."/>
            <person name="Sanches F.C."/>
            <person name="Santos D.E."/>
            <person name="Santos C.G."/>
            <person name="Vieira J."/>
            <person name="Lopes T.F."/>
            <person name="Barchuk A.R."/>
            <person name="Hartfelder K."/>
            <person name="Simoes Z.L.P."/>
            <person name="Bitondi M.M.G."/>
            <person name="Pinheiro D.G."/>
        </authorList>
    </citation>
    <scope>NUCLEOTIDE SEQUENCE</scope>
    <source>
        <strain evidence="15">USP_RPSP 00005682</strain>
        <tissue evidence="15">Whole individual</tissue>
    </source>
</reference>
<feature type="domain" description="Tubulin/FtsZ GTPase" evidence="13">
    <location>
        <begin position="510"/>
        <end position="713"/>
    </location>
</feature>
<name>A0A833W8H3_9HYME</name>
<dbReference type="PANTHER" id="PTHR11588">
    <property type="entry name" value="TUBULIN"/>
    <property type="match status" value="1"/>
</dbReference>
<comment type="function">
    <text evidence="11">Tubulin is the major constituent of microtubules, a cylinder consisting of laterally associated linear protofilaments composed of alpha- and beta-tubulin heterodimers. Microtubules grow by the addition of GTP-tubulin dimers to the microtubule end, where a stabilizing cap forms. Below the cap, tubulin dimers are in GDP-bound state, owing to GTPase activity of alpha-tubulin.</text>
</comment>
<keyword evidence="6" id="KW-0479">Metal-binding</keyword>
<dbReference type="InterPro" id="IPR008280">
    <property type="entry name" value="Tub_FtsZ_C"/>
</dbReference>
<keyword evidence="10" id="KW-0206">Cytoskeleton</keyword>
<dbReference type="SUPFAM" id="SSF52490">
    <property type="entry name" value="Tubulin nucleotide-binding domain-like"/>
    <property type="match status" value="2"/>
</dbReference>
<dbReference type="FunFam" id="1.10.287.600:FF:000006">
    <property type="entry name" value="Tubulin beta chain"/>
    <property type="match status" value="1"/>
</dbReference>
<dbReference type="InterPro" id="IPR036525">
    <property type="entry name" value="Tubulin/FtsZ_GTPase_sf"/>
</dbReference>
<keyword evidence="8" id="KW-0460">Magnesium</keyword>
<sequence length="918" mass="103420">MFCSLSIKVTYLLNDFAIEYLRTSLASILRTHRFPEIYCCKVFELRLLNIDCHSIPMGFWEIISDEHGIDPTGTYHGDSDLQLERINVYYNEASGGKYVPRAILVDLEPGTMDSVRSGPFGQIFRPDNFVFGQSGAGNNWAKGHYTEGAELVDSVLDVVRKEAESCDCLQGFQLTHSLGGGTGSGMGTLLISKIREEYPDRIMNTYSVVPSPKVSDTVVEPYNATLSVHQLVENTDETYCIDNEALYDICFRTLKLSTPTYGDLNHLVSLTMSGVTTCLRFPGQLNADLRKLAVNMVPFPRLHFFMPGFAPLTSRGSQQYRALSVPELTQQMFDAKNMMAACDPRHGRYLTVAAIFRGRMSMKEVDEQMLNIQNKNSSYFVEWIPNNVKTAVCDIPPRGLKMSATFIGNSTAIQELFKRISEQFTAMFRRKAFLHWYTGEGMDEMEFTEAESNMNDLVSEYQQYQEATADEDAEFDEEQEAEFWEVISEEHGIDQSGIYHGDSDLQLERISVYYNEASVATSTNGGKYVPRAILLDLEPGTMDAVRSGAYGKLFRPDNFVFGQSGAGNNWAKGHYTEGAELVDSVLDVVRKECENCDCLQGFQLTHSLGGGTGSGMGTLLISKIREEYPDRIMNTYSVMPSPKVSDTVVEPYNATLSVHQLVENTDETYCIDNEALYDICFRTLKVSNPSYGDLNHLVSLTMSGVTTCLRFPGQLNADLRKLAVNMVPFPRLHFFMPGFAPLTSRSMQQYSALSVPELTQQMFDAKNMMAACDPRHGRYLTVAAVFRGRMSMKEVDEQMLSVQNKNSSYFVEWIPNNVKTAVCDIPPKGLKMSSTFIGNTTAIQELFKRISEQFTAMFRRKAFLHWYTGEGMDEMEFTEAESNMNDLVSEYQQYQEATAEEDFEAEECADDFETCDQE</sequence>
<keyword evidence="7" id="KW-0547">Nucleotide-binding</keyword>
<gene>
    <name evidence="15" type="ORF">E2986_12906</name>
</gene>
<dbReference type="GO" id="GO:0007017">
    <property type="term" value="P:microtubule-based process"/>
    <property type="evidence" value="ECO:0007669"/>
    <property type="project" value="InterPro"/>
</dbReference>
<dbReference type="GO" id="GO:0005525">
    <property type="term" value="F:GTP binding"/>
    <property type="evidence" value="ECO:0007669"/>
    <property type="project" value="UniProtKB-KW"/>
</dbReference>
<evidence type="ECO:0000256" key="7">
    <source>
        <dbReference type="ARBA" id="ARBA00022741"/>
    </source>
</evidence>
<proteinExistence type="inferred from homology"/>
<dbReference type="PROSITE" id="PS00227">
    <property type="entry name" value="TUBULIN"/>
    <property type="match status" value="2"/>
</dbReference>
<dbReference type="InterPro" id="IPR017975">
    <property type="entry name" value="Tubulin_CS"/>
</dbReference>
<dbReference type="InterPro" id="IPR023123">
    <property type="entry name" value="Tubulin_C"/>
</dbReference>
<evidence type="ECO:0000256" key="2">
    <source>
        <dbReference type="ARBA" id="ARBA00004245"/>
    </source>
</evidence>
<keyword evidence="5" id="KW-0493">Microtubule</keyword>
<dbReference type="FunFam" id="3.40.50.1440:FF:000006">
    <property type="entry name" value="Tubulin beta chain"/>
    <property type="match status" value="1"/>
</dbReference>
<dbReference type="InterPro" id="IPR003008">
    <property type="entry name" value="Tubulin_FtsZ_GTPase"/>
</dbReference>
<dbReference type="Gene3D" id="1.10.287.600">
    <property type="entry name" value="Helix hairpin bin"/>
    <property type="match status" value="2"/>
</dbReference>
<feature type="region of interest" description="Disordered" evidence="12">
    <location>
        <begin position="899"/>
        <end position="918"/>
    </location>
</feature>
<dbReference type="Pfam" id="PF00091">
    <property type="entry name" value="Tubulin"/>
    <property type="match status" value="2"/>
</dbReference>
<dbReference type="GO" id="GO:0046872">
    <property type="term" value="F:metal ion binding"/>
    <property type="evidence" value="ECO:0007669"/>
    <property type="project" value="UniProtKB-KW"/>
</dbReference>
<dbReference type="EMBL" id="WNWW01000251">
    <property type="protein sequence ID" value="KAF3427497.1"/>
    <property type="molecule type" value="Genomic_DNA"/>
</dbReference>
<evidence type="ECO:0000256" key="10">
    <source>
        <dbReference type="ARBA" id="ARBA00023212"/>
    </source>
</evidence>
<accession>A0A833W8H3</accession>
<comment type="similarity">
    <text evidence="3">Belongs to the tubulin family.</text>
</comment>
<dbReference type="GO" id="GO:0005874">
    <property type="term" value="C:microtubule"/>
    <property type="evidence" value="ECO:0007669"/>
    <property type="project" value="UniProtKB-KW"/>
</dbReference>
<dbReference type="GO" id="GO:0003924">
    <property type="term" value="F:GTPase activity"/>
    <property type="evidence" value="ECO:0007669"/>
    <property type="project" value="InterPro"/>
</dbReference>
<dbReference type="InterPro" id="IPR037103">
    <property type="entry name" value="Tubulin/FtsZ-like_C"/>
</dbReference>
<dbReference type="SUPFAM" id="SSF55307">
    <property type="entry name" value="Tubulin C-terminal domain-like"/>
    <property type="match status" value="2"/>
</dbReference>
<evidence type="ECO:0000313" key="15">
    <source>
        <dbReference type="EMBL" id="KAF3427497.1"/>
    </source>
</evidence>
<comment type="subcellular location">
    <subcellularLocation>
        <location evidence="2">Cytoplasm</location>
        <location evidence="2">Cytoskeleton</location>
    </subcellularLocation>
</comment>
<keyword evidence="9" id="KW-0342">GTP-binding</keyword>
<evidence type="ECO:0000259" key="14">
    <source>
        <dbReference type="SMART" id="SM00865"/>
    </source>
</evidence>
<dbReference type="InterPro" id="IPR018316">
    <property type="entry name" value="Tubulin/FtsZ_2-layer-sand-dom"/>
</dbReference>
<evidence type="ECO:0000256" key="1">
    <source>
        <dbReference type="ARBA" id="ARBA00001946"/>
    </source>
</evidence>
<organism evidence="15 16">
    <name type="scientific">Frieseomelitta varia</name>
    <dbReference type="NCBI Taxonomy" id="561572"/>
    <lineage>
        <taxon>Eukaryota</taxon>
        <taxon>Metazoa</taxon>
        <taxon>Ecdysozoa</taxon>
        <taxon>Arthropoda</taxon>
        <taxon>Hexapoda</taxon>
        <taxon>Insecta</taxon>
        <taxon>Pterygota</taxon>
        <taxon>Neoptera</taxon>
        <taxon>Endopterygota</taxon>
        <taxon>Hymenoptera</taxon>
        <taxon>Apocrita</taxon>
        <taxon>Aculeata</taxon>
        <taxon>Apoidea</taxon>
        <taxon>Anthophila</taxon>
        <taxon>Apidae</taxon>
        <taxon>Frieseomelitta</taxon>
    </lineage>
</organism>
<comment type="caution">
    <text evidence="15">The sequence shown here is derived from an EMBL/GenBank/DDBJ whole genome shotgun (WGS) entry which is preliminary data.</text>
</comment>
<evidence type="ECO:0000259" key="13">
    <source>
        <dbReference type="SMART" id="SM00864"/>
    </source>
</evidence>
<evidence type="ECO:0000313" key="16">
    <source>
        <dbReference type="Proteomes" id="UP000655588"/>
    </source>
</evidence>
<dbReference type="SMART" id="SM00865">
    <property type="entry name" value="Tubulin_C"/>
    <property type="match status" value="2"/>
</dbReference>
<dbReference type="Pfam" id="PF03953">
    <property type="entry name" value="Tubulin_C"/>
    <property type="match status" value="2"/>
</dbReference>
<evidence type="ECO:0000256" key="6">
    <source>
        <dbReference type="ARBA" id="ARBA00022723"/>
    </source>
</evidence>
<dbReference type="FunFam" id="3.40.50.1440:FF:000003">
    <property type="entry name" value="Tubulin beta chain"/>
    <property type="match status" value="1"/>
</dbReference>
<dbReference type="FunFam" id="3.30.1330.20:FF:000002">
    <property type="entry name" value="Tubulin beta chain"/>
    <property type="match status" value="2"/>
</dbReference>
<dbReference type="Proteomes" id="UP000655588">
    <property type="component" value="Unassembled WGS sequence"/>
</dbReference>
<feature type="domain" description="Tubulin/FtsZ 2-layer sandwich" evidence="14">
    <location>
        <begin position="715"/>
        <end position="852"/>
    </location>
</feature>
<evidence type="ECO:0008006" key="17">
    <source>
        <dbReference type="Google" id="ProtNLM"/>
    </source>
</evidence>
<evidence type="ECO:0000256" key="4">
    <source>
        <dbReference type="ARBA" id="ARBA00022490"/>
    </source>
</evidence>
<dbReference type="SMART" id="SM00864">
    <property type="entry name" value="Tubulin"/>
    <property type="match status" value="2"/>
</dbReference>
<keyword evidence="4" id="KW-0963">Cytoplasm</keyword>
<dbReference type="FunFam" id="1.10.287.600:FF:000002">
    <property type="entry name" value="Tubulin beta chain"/>
    <property type="match status" value="1"/>
</dbReference>
<dbReference type="GO" id="GO:0005200">
    <property type="term" value="F:structural constituent of cytoskeleton"/>
    <property type="evidence" value="ECO:0007669"/>
    <property type="project" value="InterPro"/>
</dbReference>
<dbReference type="InterPro" id="IPR002453">
    <property type="entry name" value="Beta_tubulin"/>
</dbReference>